<feature type="region of interest" description="Disordered" evidence="1">
    <location>
        <begin position="160"/>
        <end position="185"/>
    </location>
</feature>
<feature type="region of interest" description="Disordered" evidence="1">
    <location>
        <begin position="222"/>
        <end position="252"/>
    </location>
</feature>
<evidence type="ECO:0000256" key="1">
    <source>
        <dbReference type="SAM" id="MobiDB-lite"/>
    </source>
</evidence>
<organism evidence="2 3">
    <name type="scientific">Rhizoctonia solani</name>
    <dbReference type="NCBI Taxonomy" id="456999"/>
    <lineage>
        <taxon>Eukaryota</taxon>
        <taxon>Fungi</taxon>
        <taxon>Dikarya</taxon>
        <taxon>Basidiomycota</taxon>
        <taxon>Agaricomycotina</taxon>
        <taxon>Agaricomycetes</taxon>
        <taxon>Cantharellales</taxon>
        <taxon>Ceratobasidiaceae</taxon>
        <taxon>Rhizoctonia</taxon>
    </lineage>
</organism>
<dbReference type="EMBL" id="JACYCC010000218">
    <property type="protein sequence ID" value="KAF8671418.1"/>
    <property type="molecule type" value="Genomic_DNA"/>
</dbReference>
<accession>A0A8H7LJE5</accession>
<feature type="region of interest" description="Disordered" evidence="1">
    <location>
        <begin position="64"/>
        <end position="96"/>
    </location>
</feature>
<evidence type="ECO:0000313" key="2">
    <source>
        <dbReference type="EMBL" id="KAF8671418.1"/>
    </source>
</evidence>
<dbReference type="Proteomes" id="UP000650582">
    <property type="component" value="Unassembled WGS sequence"/>
</dbReference>
<dbReference type="AlphaFoldDB" id="A0A8H7LJE5"/>
<feature type="compositionally biased region" description="Low complexity" evidence="1">
    <location>
        <begin position="13"/>
        <end position="25"/>
    </location>
</feature>
<proteinExistence type="predicted"/>
<feature type="compositionally biased region" description="Polar residues" evidence="1">
    <location>
        <begin position="160"/>
        <end position="174"/>
    </location>
</feature>
<feature type="region of interest" description="Disordered" evidence="1">
    <location>
        <begin position="13"/>
        <end position="40"/>
    </location>
</feature>
<sequence>MYILRINPLINNPPHRSLLHPLPSLARKSPTATTNDESARLRPSRDLLYKASISPFKVRTAEAEYHASREGKESSIATGKGMESNEDTTRCPSSSSTRWLYTDNALRLQIRVLPARNKERQHLKRRIIQGSTLSSPAQPWPHPFISRPRLATLASLFSQNTTSQSRSLTTSHLDSNLGGGDRSSLHFPVHHNNYTGLPPPPLSPPHRHRNFRIHQSDALRARRYQRRGRTGRGSSLEYEGGGEGMRGRLIDDRPPPPLALDLTFVHFYSHPLTHSHSYARPSAFYFLSSTSFSHFTRGDLHPGQVL</sequence>
<protein>
    <submittedName>
        <fullName evidence="2">Uncharacterized protein</fullName>
    </submittedName>
</protein>
<comment type="caution">
    <text evidence="2">The sequence shown here is derived from an EMBL/GenBank/DDBJ whole genome shotgun (WGS) entry which is preliminary data.</text>
</comment>
<gene>
    <name evidence="2" type="ORF">RHS04_08305</name>
</gene>
<feature type="compositionally biased region" description="Basic and acidic residues" evidence="1">
    <location>
        <begin position="64"/>
        <end position="73"/>
    </location>
</feature>
<reference evidence="2" key="1">
    <citation type="submission" date="2020-09" db="EMBL/GenBank/DDBJ databases">
        <title>Comparative genome analyses of four rice-infecting Rhizoctonia solani isolates reveal extensive enrichment of homogalacturonan modification genes.</title>
        <authorList>
            <person name="Lee D.-Y."/>
            <person name="Jeon J."/>
            <person name="Kim K.-T."/>
            <person name="Cheong K."/>
            <person name="Song H."/>
            <person name="Choi G."/>
            <person name="Ko J."/>
            <person name="Opiyo S.O."/>
            <person name="Zuo S."/>
            <person name="Madhav S."/>
            <person name="Lee Y.-H."/>
            <person name="Wang G.-L."/>
        </authorList>
    </citation>
    <scope>NUCLEOTIDE SEQUENCE</scope>
    <source>
        <strain evidence="2">AG1-IA YN-7</strain>
    </source>
</reference>
<evidence type="ECO:0000313" key="3">
    <source>
        <dbReference type="Proteomes" id="UP000650582"/>
    </source>
</evidence>
<name>A0A8H7LJE5_9AGAM</name>